<dbReference type="NCBIfam" id="TIGR00262">
    <property type="entry name" value="trpA"/>
    <property type="match status" value="1"/>
</dbReference>
<dbReference type="EMBL" id="VYDA01000627">
    <property type="protein sequence ID" value="MYH63516.1"/>
    <property type="molecule type" value="Genomic_DNA"/>
</dbReference>
<accession>A0A6B1G827</accession>
<evidence type="ECO:0000256" key="6">
    <source>
        <dbReference type="ARBA" id="ARBA00023141"/>
    </source>
</evidence>
<dbReference type="FunFam" id="3.20.20.70:FF:000037">
    <property type="entry name" value="Tryptophan synthase alpha chain"/>
    <property type="match status" value="1"/>
</dbReference>
<evidence type="ECO:0000256" key="9">
    <source>
        <dbReference type="HAMAP-Rule" id="MF_00131"/>
    </source>
</evidence>
<dbReference type="GO" id="GO:0004834">
    <property type="term" value="F:tryptophan synthase activity"/>
    <property type="evidence" value="ECO:0007669"/>
    <property type="project" value="UniProtKB-UniRule"/>
</dbReference>
<dbReference type="HAMAP" id="MF_00131">
    <property type="entry name" value="Trp_synth_alpha"/>
    <property type="match status" value="1"/>
</dbReference>
<evidence type="ECO:0000256" key="3">
    <source>
        <dbReference type="ARBA" id="ARBA00011270"/>
    </source>
</evidence>
<dbReference type="EC" id="4.2.1.20" evidence="9"/>
<protein>
    <recommendedName>
        <fullName evidence="9">Tryptophan synthase alpha chain</fullName>
        <ecNumber evidence="9">4.2.1.20</ecNumber>
    </recommendedName>
</protein>
<evidence type="ECO:0000256" key="10">
    <source>
        <dbReference type="RuleBase" id="RU003662"/>
    </source>
</evidence>
<evidence type="ECO:0000256" key="4">
    <source>
        <dbReference type="ARBA" id="ARBA00022605"/>
    </source>
</evidence>
<reference evidence="11" key="1">
    <citation type="submission" date="2019-09" db="EMBL/GenBank/DDBJ databases">
        <title>Characterisation of the sponge microbiome using genome-centric metagenomics.</title>
        <authorList>
            <person name="Engelberts J.P."/>
            <person name="Robbins S.J."/>
            <person name="De Goeij J.M."/>
            <person name="Aranda M."/>
            <person name="Bell S.C."/>
            <person name="Webster N.S."/>
        </authorList>
    </citation>
    <scope>NUCLEOTIDE SEQUENCE</scope>
    <source>
        <strain evidence="11">SB0675_bin_29</strain>
    </source>
</reference>
<evidence type="ECO:0000256" key="1">
    <source>
        <dbReference type="ARBA" id="ARBA00003365"/>
    </source>
</evidence>
<proteinExistence type="inferred from homology"/>
<keyword evidence="4 9" id="KW-0028">Amino-acid biosynthesis</keyword>
<feature type="active site" description="Proton acceptor" evidence="9">
    <location>
        <position position="52"/>
    </location>
</feature>
<dbReference type="SUPFAM" id="SSF51366">
    <property type="entry name" value="Ribulose-phoshate binding barrel"/>
    <property type="match status" value="1"/>
</dbReference>
<dbReference type="AlphaFoldDB" id="A0A6B1G827"/>
<evidence type="ECO:0000256" key="7">
    <source>
        <dbReference type="ARBA" id="ARBA00023239"/>
    </source>
</evidence>
<comment type="function">
    <text evidence="1 9">The alpha subunit is responsible for the aldol cleavage of indoleglycerol phosphate to indole and glyceraldehyde 3-phosphate.</text>
</comment>
<dbReference type="InterPro" id="IPR011060">
    <property type="entry name" value="RibuloseP-bd_barrel"/>
</dbReference>
<comment type="pathway">
    <text evidence="2 9">Amino-acid biosynthesis; L-tryptophan biosynthesis; L-tryptophan from chorismate: step 5/5.</text>
</comment>
<organism evidence="11">
    <name type="scientific">Caldilineaceae bacterium SB0675_bin_29</name>
    <dbReference type="NCBI Taxonomy" id="2605266"/>
    <lineage>
        <taxon>Bacteria</taxon>
        <taxon>Bacillati</taxon>
        <taxon>Chloroflexota</taxon>
        <taxon>Caldilineae</taxon>
        <taxon>Caldilineales</taxon>
        <taxon>Caldilineaceae</taxon>
    </lineage>
</organism>
<dbReference type="GO" id="GO:0005829">
    <property type="term" value="C:cytosol"/>
    <property type="evidence" value="ECO:0007669"/>
    <property type="project" value="TreeGrafter"/>
</dbReference>
<evidence type="ECO:0000256" key="8">
    <source>
        <dbReference type="ARBA" id="ARBA00049047"/>
    </source>
</evidence>
<dbReference type="CDD" id="cd04724">
    <property type="entry name" value="Tryptophan_synthase_alpha"/>
    <property type="match status" value="1"/>
</dbReference>
<dbReference type="Pfam" id="PF00290">
    <property type="entry name" value="Trp_syntA"/>
    <property type="match status" value="1"/>
</dbReference>
<comment type="subunit">
    <text evidence="3 9">Tetramer of two alpha and two beta chains.</text>
</comment>
<evidence type="ECO:0000256" key="2">
    <source>
        <dbReference type="ARBA" id="ARBA00004733"/>
    </source>
</evidence>
<dbReference type="PANTHER" id="PTHR43406">
    <property type="entry name" value="TRYPTOPHAN SYNTHASE, ALPHA CHAIN"/>
    <property type="match status" value="1"/>
</dbReference>
<dbReference type="UniPathway" id="UPA00035">
    <property type="reaction ID" value="UER00044"/>
</dbReference>
<keyword evidence="6 9" id="KW-0057">Aromatic amino acid biosynthesis</keyword>
<comment type="similarity">
    <text evidence="9 10">Belongs to the TrpA family.</text>
</comment>
<sequence>MRGVERIEQVFRELKTTGAAAFMPYHAMGYPTRQKSLEIVAALAGAGADIIEFGIPHSDPLADGPMIQTATYSALVGGTTVADCLQMARELRDQGVNTPFCAMSYYNPILAFGEERFANAAASSGIDGLIVPDLPPGESELLEPACRAAGLATVYMLAPTSTEDRIKSVARHATGFIYLVSVTGITGARDELPPGLPAFVERVRRHTDLPLAVGFGISTGPQAESVSEIVEGVIVGSALVKAAGSDAGADAVRTLAKELAAGSHKKMDE</sequence>
<dbReference type="InterPro" id="IPR002028">
    <property type="entry name" value="Trp_synthase_suA"/>
</dbReference>
<comment type="catalytic activity">
    <reaction evidence="8 9">
        <text>(1S,2R)-1-C-(indol-3-yl)glycerol 3-phosphate + L-serine = D-glyceraldehyde 3-phosphate + L-tryptophan + H2O</text>
        <dbReference type="Rhea" id="RHEA:10532"/>
        <dbReference type="ChEBI" id="CHEBI:15377"/>
        <dbReference type="ChEBI" id="CHEBI:33384"/>
        <dbReference type="ChEBI" id="CHEBI:57912"/>
        <dbReference type="ChEBI" id="CHEBI:58866"/>
        <dbReference type="ChEBI" id="CHEBI:59776"/>
        <dbReference type="EC" id="4.2.1.20"/>
    </reaction>
</comment>
<feature type="active site" description="Proton acceptor" evidence="9">
    <location>
        <position position="63"/>
    </location>
</feature>
<comment type="caution">
    <text evidence="11">The sequence shown here is derived from an EMBL/GenBank/DDBJ whole genome shotgun (WGS) entry which is preliminary data.</text>
</comment>
<gene>
    <name evidence="9" type="primary">trpA</name>
    <name evidence="11" type="ORF">F4148_17790</name>
</gene>
<keyword evidence="5 9" id="KW-0822">Tryptophan biosynthesis</keyword>
<evidence type="ECO:0000313" key="11">
    <source>
        <dbReference type="EMBL" id="MYH63516.1"/>
    </source>
</evidence>
<name>A0A6B1G827_9CHLR</name>
<keyword evidence="7 9" id="KW-0456">Lyase</keyword>
<dbReference type="Gene3D" id="3.20.20.70">
    <property type="entry name" value="Aldolase class I"/>
    <property type="match status" value="1"/>
</dbReference>
<evidence type="ECO:0000256" key="5">
    <source>
        <dbReference type="ARBA" id="ARBA00022822"/>
    </source>
</evidence>
<dbReference type="PANTHER" id="PTHR43406:SF1">
    <property type="entry name" value="TRYPTOPHAN SYNTHASE ALPHA CHAIN, CHLOROPLASTIC"/>
    <property type="match status" value="1"/>
</dbReference>
<dbReference type="InterPro" id="IPR013785">
    <property type="entry name" value="Aldolase_TIM"/>
</dbReference>